<organism evidence="1 2">
    <name type="scientific">Streptomyces badius</name>
    <dbReference type="NCBI Taxonomy" id="1941"/>
    <lineage>
        <taxon>Bacteria</taxon>
        <taxon>Bacillati</taxon>
        <taxon>Actinomycetota</taxon>
        <taxon>Actinomycetes</taxon>
        <taxon>Kitasatosporales</taxon>
        <taxon>Streptomycetaceae</taxon>
        <taxon>Streptomyces</taxon>
    </lineage>
</organism>
<evidence type="ECO:0000313" key="1">
    <source>
        <dbReference type="EMBL" id="GGS64059.1"/>
    </source>
</evidence>
<proteinExistence type="predicted"/>
<reference evidence="2" key="1">
    <citation type="journal article" date="2019" name="Int. J. Syst. Evol. Microbiol.">
        <title>The Global Catalogue of Microorganisms (GCM) 10K type strain sequencing project: providing services to taxonomists for standard genome sequencing and annotation.</title>
        <authorList>
            <consortium name="The Broad Institute Genomics Platform"/>
            <consortium name="The Broad Institute Genome Sequencing Center for Infectious Disease"/>
            <person name="Wu L."/>
            <person name="Ma J."/>
        </authorList>
    </citation>
    <scope>NUCLEOTIDE SEQUENCE [LARGE SCALE GENOMIC DNA]</scope>
    <source>
        <strain evidence="2">JCM 4350</strain>
    </source>
</reference>
<dbReference type="EMBL" id="BMSZ01000012">
    <property type="protein sequence ID" value="GGS64059.1"/>
    <property type="molecule type" value="Genomic_DNA"/>
</dbReference>
<dbReference type="Proteomes" id="UP000659767">
    <property type="component" value="Unassembled WGS sequence"/>
</dbReference>
<dbReference type="RefSeq" id="WP_199888921.1">
    <property type="nucleotide sequence ID" value="NZ_BMSZ01000012.1"/>
</dbReference>
<sequence length="50" mass="5547">MTDCGISETNDPRVRVLWERDAKTVALHLILEPTPAPQVAMTLPPPPRRG</sequence>
<name>A0ABQ2TFY3_STRBA</name>
<gene>
    <name evidence="1" type="ORF">GCM10010253_43800</name>
</gene>
<evidence type="ECO:0000313" key="2">
    <source>
        <dbReference type="Proteomes" id="UP000659767"/>
    </source>
</evidence>
<protein>
    <submittedName>
        <fullName evidence="1">Uncharacterized protein</fullName>
    </submittedName>
</protein>
<accession>A0ABQ2TFY3</accession>
<comment type="caution">
    <text evidence="1">The sequence shown here is derived from an EMBL/GenBank/DDBJ whole genome shotgun (WGS) entry which is preliminary data.</text>
</comment>
<keyword evidence="2" id="KW-1185">Reference proteome</keyword>